<keyword evidence="2" id="KW-1003">Cell membrane</keyword>
<evidence type="ECO:0000256" key="1">
    <source>
        <dbReference type="ARBA" id="ARBA00022448"/>
    </source>
</evidence>
<dbReference type="EMBL" id="CAEZZP010000077">
    <property type="protein sequence ID" value="CAB4777147.1"/>
    <property type="molecule type" value="Genomic_DNA"/>
</dbReference>
<evidence type="ECO:0000259" key="9">
    <source>
        <dbReference type="PROSITE" id="PS50893"/>
    </source>
</evidence>
<dbReference type="GO" id="GO:0016020">
    <property type="term" value="C:membrane"/>
    <property type="evidence" value="ECO:0007669"/>
    <property type="project" value="InterPro"/>
</dbReference>
<dbReference type="EMBL" id="CAFBLJ010000039">
    <property type="protein sequence ID" value="CAB4869168.1"/>
    <property type="molecule type" value="Genomic_DNA"/>
</dbReference>
<keyword evidence="8" id="KW-0472">Membrane</keyword>
<evidence type="ECO:0000313" key="12">
    <source>
        <dbReference type="EMBL" id="CAB4820349.1"/>
    </source>
</evidence>
<dbReference type="InterPro" id="IPR015853">
    <property type="entry name" value="ABC_transpr_FbpC"/>
</dbReference>
<dbReference type="InterPro" id="IPR027417">
    <property type="entry name" value="P-loop_NTPase"/>
</dbReference>
<evidence type="ECO:0000256" key="4">
    <source>
        <dbReference type="ARBA" id="ARBA00022741"/>
    </source>
</evidence>
<dbReference type="CDD" id="cd03259">
    <property type="entry name" value="ABC_Carb_Solutes_like"/>
    <property type="match status" value="1"/>
</dbReference>
<dbReference type="InterPro" id="IPR050093">
    <property type="entry name" value="ABC_SmlMolc_Importer"/>
</dbReference>
<evidence type="ECO:0000313" key="10">
    <source>
        <dbReference type="EMBL" id="CAB4727795.1"/>
    </source>
</evidence>
<proteinExistence type="predicted"/>
<evidence type="ECO:0000256" key="8">
    <source>
        <dbReference type="ARBA" id="ARBA00023136"/>
    </source>
</evidence>
<dbReference type="Pfam" id="PF00005">
    <property type="entry name" value="ABC_tran"/>
    <property type="match status" value="1"/>
</dbReference>
<dbReference type="GO" id="GO:0005524">
    <property type="term" value="F:ATP binding"/>
    <property type="evidence" value="ECO:0007669"/>
    <property type="project" value="UniProtKB-KW"/>
</dbReference>
<gene>
    <name evidence="10" type="ORF">UFOPK2658_01502</name>
    <name evidence="11" type="ORF">UFOPK2880_01185</name>
    <name evidence="12" type="ORF">UFOPK3004_01793</name>
    <name evidence="13" type="ORF">UFOPK3304_00898</name>
    <name evidence="14" type="ORF">UFOPK3494_01146</name>
    <name evidence="15" type="ORF">UFOPK4134_01333</name>
</gene>
<dbReference type="InterPro" id="IPR003439">
    <property type="entry name" value="ABC_transporter-like_ATP-bd"/>
</dbReference>
<organism evidence="13">
    <name type="scientific">freshwater metagenome</name>
    <dbReference type="NCBI Taxonomy" id="449393"/>
    <lineage>
        <taxon>unclassified sequences</taxon>
        <taxon>metagenomes</taxon>
        <taxon>ecological metagenomes</taxon>
    </lineage>
</organism>
<sequence length="219" mass="23445">MSLIIDNISFSYGDRPILSGLSLEVPTGTTTAVVAPSGSGKSTLLRIIAGLIAPSTGSIILDGKDLSRVPTHLRSIGMVFQDNQLFPHLNVYDNVMFGLRMAKTEKTIAAKRCRDLLDLVGLSQVAKQSVATLSGGESKRVALARALAPSPRLLLLDEPLTGLDSELHDRLAHDLQRILHATSTTALLVTHSLPEAEIISDSLHRLPTAVNSVQDGEKK</sequence>
<evidence type="ECO:0000256" key="3">
    <source>
        <dbReference type="ARBA" id="ARBA00022496"/>
    </source>
</evidence>
<dbReference type="PROSITE" id="PS00211">
    <property type="entry name" value="ABC_TRANSPORTER_1"/>
    <property type="match status" value="1"/>
</dbReference>
<evidence type="ECO:0000313" key="15">
    <source>
        <dbReference type="EMBL" id="CAB5034386.1"/>
    </source>
</evidence>
<dbReference type="EMBL" id="CAEZYH010000082">
    <property type="protein sequence ID" value="CAB4727795.1"/>
    <property type="molecule type" value="Genomic_DNA"/>
</dbReference>
<evidence type="ECO:0000313" key="11">
    <source>
        <dbReference type="EMBL" id="CAB4777147.1"/>
    </source>
</evidence>
<keyword evidence="3" id="KW-0410">Iron transport</keyword>
<evidence type="ECO:0000313" key="13">
    <source>
        <dbReference type="EMBL" id="CAB4869168.1"/>
    </source>
</evidence>
<dbReference type="PANTHER" id="PTHR42781">
    <property type="entry name" value="SPERMIDINE/PUTRESCINE IMPORT ATP-BINDING PROTEIN POTA"/>
    <property type="match status" value="1"/>
</dbReference>
<keyword evidence="4" id="KW-0547">Nucleotide-binding</keyword>
<dbReference type="Gene3D" id="3.40.50.300">
    <property type="entry name" value="P-loop containing nucleotide triphosphate hydrolases"/>
    <property type="match status" value="1"/>
</dbReference>
<dbReference type="SUPFAM" id="SSF52540">
    <property type="entry name" value="P-loop containing nucleoside triphosphate hydrolases"/>
    <property type="match status" value="1"/>
</dbReference>
<evidence type="ECO:0000256" key="5">
    <source>
        <dbReference type="ARBA" id="ARBA00022840"/>
    </source>
</evidence>
<dbReference type="PANTHER" id="PTHR42781:SF4">
    <property type="entry name" value="SPERMIDINE_PUTRESCINE IMPORT ATP-BINDING PROTEIN POTA"/>
    <property type="match status" value="1"/>
</dbReference>
<feature type="domain" description="ABC transporter" evidence="9">
    <location>
        <begin position="3"/>
        <end position="219"/>
    </location>
</feature>
<dbReference type="GO" id="GO:0016887">
    <property type="term" value="F:ATP hydrolysis activity"/>
    <property type="evidence" value="ECO:0007669"/>
    <property type="project" value="InterPro"/>
</dbReference>
<keyword evidence="1" id="KW-0813">Transport</keyword>
<dbReference type="SMART" id="SM00382">
    <property type="entry name" value="AAA"/>
    <property type="match status" value="1"/>
</dbReference>
<dbReference type="EMBL" id="CAFBMF010000076">
    <property type="protein sequence ID" value="CAB4904940.1"/>
    <property type="molecule type" value="Genomic_DNA"/>
</dbReference>
<evidence type="ECO:0000256" key="7">
    <source>
        <dbReference type="ARBA" id="ARBA00023065"/>
    </source>
</evidence>
<dbReference type="PROSITE" id="PS50893">
    <property type="entry name" value="ABC_TRANSPORTER_2"/>
    <property type="match status" value="1"/>
</dbReference>
<protein>
    <submittedName>
        <fullName evidence="13">Unannotated protein</fullName>
    </submittedName>
</protein>
<keyword evidence="7" id="KW-0406">Ion transport</keyword>
<name>A0A6J7DIL8_9ZZZZ</name>
<evidence type="ECO:0000256" key="2">
    <source>
        <dbReference type="ARBA" id="ARBA00022475"/>
    </source>
</evidence>
<evidence type="ECO:0000313" key="14">
    <source>
        <dbReference type="EMBL" id="CAB4904940.1"/>
    </source>
</evidence>
<dbReference type="InterPro" id="IPR003593">
    <property type="entry name" value="AAA+_ATPase"/>
</dbReference>
<dbReference type="InterPro" id="IPR017871">
    <property type="entry name" value="ABC_transporter-like_CS"/>
</dbReference>
<dbReference type="AlphaFoldDB" id="A0A6J7DIL8"/>
<dbReference type="EMBL" id="CAFBPS010000115">
    <property type="protein sequence ID" value="CAB5034386.1"/>
    <property type="molecule type" value="Genomic_DNA"/>
</dbReference>
<evidence type="ECO:0000256" key="6">
    <source>
        <dbReference type="ARBA" id="ARBA00023004"/>
    </source>
</evidence>
<dbReference type="EMBL" id="CAFAAL010000235">
    <property type="protein sequence ID" value="CAB4820349.1"/>
    <property type="molecule type" value="Genomic_DNA"/>
</dbReference>
<keyword evidence="5" id="KW-0067">ATP-binding</keyword>
<dbReference type="GO" id="GO:0015408">
    <property type="term" value="F:ABC-type ferric iron transporter activity"/>
    <property type="evidence" value="ECO:0007669"/>
    <property type="project" value="InterPro"/>
</dbReference>
<accession>A0A6J7DIL8</accession>
<reference evidence="13" key="1">
    <citation type="submission" date="2020-05" db="EMBL/GenBank/DDBJ databases">
        <authorList>
            <person name="Chiriac C."/>
            <person name="Salcher M."/>
            <person name="Ghai R."/>
            <person name="Kavagutti S V."/>
        </authorList>
    </citation>
    <scope>NUCLEOTIDE SEQUENCE</scope>
</reference>
<keyword evidence="6" id="KW-0408">Iron</keyword>